<dbReference type="EMBL" id="CP060782">
    <property type="protein sequence ID" value="QNP45412.1"/>
    <property type="molecule type" value="Genomic_DNA"/>
</dbReference>
<evidence type="ECO:0008006" key="5">
    <source>
        <dbReference type="Google" id="ProtNLM"/>
    </source>
</evidence>
<feature type="region of interest" description="Disordered" evidence="1">
    <location>
        <begin position="31"/>
        <end position="91"/>
    </location>
</feature>
<evidence type="ECO:0000313" key="3">
    <source>
        <dbReference type="EMBL" id="QNP45412.1"/>
    </source>
</evidence>
<keyword evidence="4" id="KW-1185">Reference proteome</keyword>
<gene>
    <name evidence="3" type="ORF">H9L14_12575</name>
</gene>
<protein>
    <recommendedName>
        <fullName evidence="5">LPXTG cell wall anchor domain-containing protein</fullName>
    </recommendedName>
</protein>
<keyword evidence="2" id="KW-0732">Signal</keyword>
<name>A0ABX6T6C1_9SPHN</name>
<feature type="compositionally biased region" description="Low complexity" evidence="1">
    <location>
        <begin position="31"/>
        <end position="85"/>
    </location>
</feature>
<sequence>MMYTRKQYRLGTTAIAAVLALSSTSLAAQEVPSTETAPVEATAAAPEPAAPAADPLAPAAEPEATSTPVETTTAAKPEAAPAAKPVAKKTAAKTVRSAPKAAAAPVDAPASEPIAEVAPAPVPITSVEPAPAVAPVAEVEPAKDAELKEALPIAGGAGALILALAGAGMAVRRKRRREDDEFEHNWIDNDELALTDPVQAEPEAGWDPPVHQPVAATMPAAMEPTEVPDRFDTSDFGRHVRAAYQGPTTENPSLSLRKRLKIAGELDRRERLGLAPKPTAVTKPVVAAKPEKMAISFGGTASKAKVHEYQF</sequence>
<reference evidence="3 4" key="1">
    <citation type="submission" date="2020-08" db="EMBL/GenBank/DDBJ databases">
        <title>Genome sequence of Sphingomonas sediminicola KACC 15039T.</title>
        <authorList>
            <person name="Hyun D.-W."/>
            <person name="Bae J.-W."/>
        </authorList>
    </citation>
    <scope>NUCLEOTIDE SEQUENCE [LARGE SCALE GENOMIC DNA]</scope>
    <source>
        <strain evidence="3 4">KACC 15039</strain>
    </source>
</reference>
<proteinExistence type="predicted"/>
<organism evidence="3 4">
    <name type="scientific">Sphingomonas sediminicola</name>
    <dbReference type="NCBI Taxonomy" id="386874"/>
    <lineage>
        <taxon>Bacteria</taxon>
        <taxon>Pseudomonadati</taxon>
        <taxon>Pseudomonadota</taxon>
        <taxon>Alphaproteobacteria</taxon>
        <taxon>Sphingomonadales</taxon>
        <taxon>Sphingomonadaceae</taxon>
        <taxon>Sphingomonas</taxon>
    </lineage>
</organism>
<feature type="chain" id="PRO_5045815765" description="LPXTG cell wall anchor domain-containing protein" evidence="2">
    <location>
        <begin position="28"/>
        <end position="311"/>
    </location>
</feature>
<evidence type="ECO:0000313" key="4">
    <source>
        <dbReference type="Proteomes" id="UP000516105"/>
    </source>
</evidence>
<dbReference type="RefSeq" id="WP_187708368.1">
    <property type="nucleotide sequence ID" value="NZ_CP060782.1"/>
</dbReference>
<dbReference type="Proteomes" id="UP000516105">
    <property type="component" value="Chromosome"/>
</dbReference>
<accession>A0ABX6T6C1</accession>
<evidence type="ECO:0000256" key="1">
    <source>
        <dbReference type="SAM" id="MobiDB-lite"/>
    </source>
</evidence>
<feature type="signal peptide" evidence="2">
    <location>
        <begin position="1"/>
        <end position="27"/>
    </location>
</feature>
<evidence type="ECO:0000256" key="2">
    <source>
        <dbReference type="SAM" id="SignalP"/>
    </source>
</evidence>